<dbReference type="AlphaFoldDB" id="A0A383VP77"/>
<reference evidence="2 3" key="1">
    <citation type="submission" date="2016-10" db="EMBL/GenBank/DDBJ databases">
        <authorList>
            <person name="Cai Z."/>
        </authorList>
    </citation>
    <scope>NUCLEOTIDE SEQUENCE [LARGE SCALE GENOMIC DNA]</scope>
</reference>
<feature type="compositionally biased region" description="Low complexity" evidence="1">
    <location>
        <begin position="93"/>
        <end position="104"/>
    </location>
</feature>
<name>A0A383VP77_TETOB</name>
<dbReference type="Proteomes" id="UP000256970">
    <property type="component" value="Unassembled WGS sequence"/>
</dbReference>
<keyword evidence="3" id="KW-1185">Reference proteome</keyword>
<proteinExistence type="predicted"/>
<organism evidence="2 3">
    <name type="scientific">Tetradesmus obliquus</name>
    <name type="common">Green alga</name>
    <name type="synonym">Acutodesmus obliquus</name>
    <dbReference type="NCBI Taxonomy" id="3088"/>
    <lineage>
        <taxon>Eukaryota</taxon>
        <taxon>Viridiplantae</taxon>
        <taxon>Chlorophyta</taxon>
        <taxon>core chlorophytes</taxon>
        <taxon>Chlorophyceae</taxon>
        <taxon>CS clade</taxon>
        <taxon>Sphaeropleales</taxon>
        <taxon>Scenedesmaceae</taxon>
        <taxon>Tetradesmus</taxon>
    </lineage>
</organism>
<gene>
    <name evidence="2" type="ORF">BQ4739_LOCUS7729</name>
</gene>
<dbReference type="EMBL" id="FNXT01000786">
    <property type="protein sequence ID" value="SZX67325.1"/>
    <property type="molecule type" value="Genomic_DNA"/>
</dbReference>
<evidence type="ECO:0000256" key="1">
    <source>
        <dbReference type="SAM" id="MobiDB-lite"/>
    </source>
</evidence>
<feature type="region of interest" description="Disordered" evidence="1">
    <location>
        <begin position="33"/>
        <end position="62"/>
    </location>
</feature>
<feature type="region of interest" description="Disordered" evidence="1">
    <location>
        <begin position="91"/>
        <end position="119"/>
    </location>
</feature>
<accession>A0A383VP77</accession>
<evidence type="ECO:0000313" key="3">
    <source>
        <dbReference type="Proteomes" id="UP000256970"/>
    </source>
</evidence>
<sequence length="209" mass="21020">MTRAAAAALAQQQPRRQQEQGRFWGTIAYGSRDSMGANAEEPNPFGAFGNHHNIDDDEFQEQPGGMLTADNTINVLDSPFASSNIHNDLEAEAANSSKSAANNSRPAQNHNELPAWSTGSAGASASAAAKAAAAPGAARPAGTSGAAGDLNNSNGAVVDILESPFVSACLSQDLKNIEAELAAAAAAEELSNSAAALNIGGSSSASGKA</sequence>
<evidence type="ECO:0000313" key="2">
    <source>
        <dbReference type="EMBL" id="SZX67325.1"/>
    </source>
</evidence>
<protein>
    <submittedName>
        <fullName evidence="2">Uncharacterized protein</fullName>
    </submittedName>
</protein>